<gene>
    <name evidence="1" type="ORF">GGI59_004950</name>
</gene>
<name>A0A7W8XI04_9HYPH</name>
<accession>A0A7W8XI04</accession>
<proteinExistence type="predicted"/>
<reference evidence="1 2" key="1">
    <citation type="submission" date="2020-08" db="EMBL/GenBank/DDBJ databases">
        <title>Genomic Encyclopedia of Type Strains, Phase IV (KMG-V): Genome sequencing to study the core and pangenomes of soil and plant-associated prokaryotes.</title>
        <authorList>
            <person name="Whitman W."/>
        </authorList>
    </citation>
    <scope>NUCLEOTIDE SEQUENCE [LARGE SCALE GENOMIC DNA]</scope>
    <source>
        <strain evidence="1 2">SEMIA 4034</strain>
    </source>
</reference>
<protein>
    <submittedName>
        <fullName evidence="1">Uncharacterized protein</fullName>
    </submittedName>
</protein>
<evidence type="ECO:0000313" key="1">
    <source>
        <dbReference type="EMBL" id="MBB5563258.1"/>
    </source>
</evidence>
<keyword evidence="2" id="KW-1185">Reference proteome</keyword>
<comment type="caution">
    <text evidence="1">The sequence shown here is derived from an EMBL/GenBank/DDBJ whole genome shotgun (WGS) entry which is preliminary data.</text>
</comment>
<dbReference type="Proteomes" id="UP000528824">
    <property type="component" value="Unassembled WGS sequence"/>
</dbReference>
<dbReference type="AlphaFoldDB" id="A0A7W8XI04"/>
<dbReference type="EMBL" id="JACHBC010000011">
    <property type="protein sequence ID" value="MBB5563258.1"/>
    <property type="molecule type" value="Genomic_DNA"/>
</dbReference>
<dbReference type="RefSeq" id="WP_096477652.1">
    <property type="nucleotide sequence ID" value="NZ_JACHBB010000010.1"/>
</dbReference>
<sequence length="71" mass="8189">MTYSPKDLELARRQVIVDRQMICAQQGLIDGMLARGEPAGLARERLVKLTEDLRNHCFHQDLIQASIRLER</sequence>
<organism evidence="1 2">
    <name type="scientific">Rhizobium lentis</name>
    <dbReference type="NCBI Taxonomy" id="1138194"/>
    <lineage>
        <taxon>Bacteria</taxon>
        <taxon>Pseudomonadati</taxon>
        <taxon>Pseudomonadota</taxon>
        <taxon>Alphaproteobacteria</taxon>
        <taxon>Hyphomicrobiales</taxon>
        <taxon>Rhizobiaceae</taxon>
        <taxon>Rhizobium/Agrobacterium group</taxon>
        <taxon>Rhizobium</taxon>
    </lineage>
</organism>
<evidence type="ECO:0000313" key="2">
    <source>
        <dbReference type="Proteomes" id="UP000528824"/>
    </source>
</evidence>